<evidence type="ECO:0000313" key="2">
    <source>
        <dbReference type="EMBL" id="RCK80693.1"/>
    </source>
</evidence>
<reference evidence="2 3" key="1">
    <citation type="submission" date="2018-05" db="EMBL/GenBank/DDBJ databases">
        <title>A metagenomic window into the 2 km-deep terrestrial subsurface aquifer revealed taxonomically and functionally diverse microbial community comprising novel uncultured bacterial lineages.</title>
        <authorList>
            <person name="Kadnikov V.V."/>
            <person name="Mardanov A.V."/>
            <person name="Beletsky A.V."/>
            <person name="Banks D."/>
            <person name="Pimenov N.V."/>
            <person name="Frank Y.A."/>
            <person name="Karnachuk O.V."/>
            <person name="Ravin N.V."/>
        </authorList>
    </citation>
    <scope>NUCLEOTIDE SEQUENCE [LARGE SCALE GENOMIC DNA]</scope>
    <source>
        <strain evidence="2">BY5</strain>
    </source>
</reference>
<evidence type="ECO:0000259" key="1">
    <source>
        <dbReference type="Pfam" id="PF04961"/>
    </source>
</evidence>
<dbReference type="Proteomes" id="UP000252355">
    <property type="component" value="Unassembled WGS sequence"/>
</dbReference>
<name>A0A367ZRE2_9BACT</name>
<sequence>MPIERMTNKSLKDFTLAVASNSFAPGGGCVSALAGSLAAALAQMVFSLTIGKKKYAEFDAENTALAGQVAEHLKVLLECVDRDADGCDRIMEAMALPKDTEVEKTRRKLAISEASKLANEAPLAVCERSLELLRLFRNSLTKVNRNTISDWAVGAFQAYTALEGAMMNAKLNCASIDDPVYCRELAERFRRMLGEGRALLDQIRADVHAMVDASN</sequence>
<comment type="caution">
    <text evidence="2">The sequence shown here is derived from an EMBL/GenBank/DDBJ whole genome shotgun (WGS) entry which is preliminary data.</text>
</comment>
<dbReference type="Gene3D" id="1.20.120.680">
    <property type="entry name" value="Formiminotetrahydrofolate cyclodeaminase monomer, up-and-down helical bundle"/>
    <property type="match status" value="1"/>
</dbReference>
<organism evidence="2 3">
    <name type="scientific">Candidatus Ozemobacter sibiricus</name>
    <dbReference type="NCBI Taxonomy" id="2268124"/>
    <lineage>
        <taxon>Bacteria</taxon>
        <taxon>Candidatus Ozemobacteria</taxon>
        <taxon>Candidatus Ozemobacterales</taxon>
        <taxon>Candidatus Ozemobacteraceae</taxon>
        <taxon>Candidatus Ozemobacter</taxon>
    </lineage>
</organism>
<protein>
    <submittedName>
        <fullName evidence="2">Formiminotetrahydrofolate cyclodeaminase</fullName>
    </submittedName>
</protein>
<accession>A0A367ZRE2</accession>
<dbReference type="EMBL" id="QOQW01000005">
    <property type="protein sequence ID" value="RCK80693.1"/>
    <property type="molecule type" value="Genomic_DNA"/>
</dbReference>
<dbReference type="AlphaFoldDB" id="A0A367ZRE2"/>
<feature type="domain" description="Cyclodeaminase/cyclohydrolase" evidence="1">
    <location>
        <begin position="10"/>
        <end position="190"/>
    </location>
</feature>
<dbReference type="InterPro" id="IPR007044">
    <property type="entry name" value="Cyclodeamin/CycHdrlase"/>
</dbReference>
<proteinExistence type="predicted"/>
<dbReference type="GO" id="GO:0003824">
    <property type="term" value="F:catalytic activity"/>
    <property type="evidence" value="ECO:0007669"/>
    <property type="project" value="InterPro"/>
</dbReference>
<dbReference type="Pfam" id="PF04961">
    <property type="entry name" value="FTCD_C"/>
    <property type="match status" value="1"/>
</dbReference>
<dbReference type="SUPFAM" id="SSF101262">
    <property type="entry name" value="Methenyltetrahydrofolate cyclohydrolase-like"/>
    <property type="match status" value="1"/>
</dbReference>
<evidence type="ECO:0000313" key="3">
    <source>
        <dbReference type="Proteomes" id="UP000252355"/>
    </source>
</evidence>
<dbReference type="InterPro" id="IPR036178">
    <property type="entry name" value="Formintransfe-cycloase-like_sf"/>
</dbReference>
<gene>
    <name evidence="2" type="ORF">OZSIB_3006</name>
</gene>